<sequence length="24" mass="2480">MLVGVALGRSLDMPVALLAVLKGR</sequence>
<accession>F3GJF7</accession>
<keyword evidence="2" id="KW-1185">Reference proteome</keyword>
<reference evidence="1 2" key="1">
    <citation type="journal article" date="2011" name="PLoS Pathog.">
        <title>Dynamic evolution of pathogenicity revealed by sequencing and comparative genomics of 19 Pseudomonas syringae isolates.</title>
        <authorList>
            <person name="Baltrus D.A."/>
            <person name="Nishimura M.T."/>
            <person name="Romanchuk A."/>
            <person name="Chang J.H."/>
            <person name="Mukhtar M.S."/>
            <person name="Cherkis K."/>
            <person name="Roach J."/>
            <person name="Grant S.R."/>
            <person name="Jones C.D."/>
            <person name="Dangl J.L."/>
        </authorList>
    </citation>
    <scope>NUCLEOTIDE SEQUENCE [LARGE SCALE GENOMIC DNA]</scope>
    <source>
        <strain evidence="1 2">1704B</strain>
    </source>
</reference>
<dbReference type="AlphaFoldDB" id="F3GJF7"/>
<dbReference type="HOGENOM" id="CLU_3423979_0_0_6"/>
<dbReference type="EMBL" id="AEAI01002062">
    <property type="protein sequence ID" value="EGH47210.1"/>
    <property type="molecule type" value="Genomic_DNA"/>
</dbReference>
<evidence type="ECO:0000313" key="2">
    <source>
        <dbReference type="Proteomes" id="UP000004986"/>
    </source>
</evidence>
<comment type="caution">
    <text evidence="1">The sequence shown here is derived from an EMBL/GenBank/DDBJ whole genome shotgun (WGS) entry which is preliminary data.</text>
</comment>
<protein>
    <submittedName>
        <fullName evidence="1">Uncharacterized protein</fullName>
    </submittedName>
</protein>
<evidence type="ECO:0000313" key="1">
    <source>
        <dbReference type="EMBL" id="EGH47210.1"/>
    </source>
</evidence>
<name>F3GJF7_PSESJ</name>
<organism evidence="1 2">
    <name type="scientific">Pseudomonas syringae pv. pisi str. 1704B</name>
    <dbReference type="NCBI Taxonomy" id="629263"/>
    <lineage>
        <taxon>Bacteria</taxon>
        <taxon>Pseudomonadati</taxon>
        <taxon>Pseudomonadota</taxon>
        <taxon>Gammaproteobacteria</taxon>
        <taxon>Pseudomonadales</taxon>
        <taxon>Pseudomonadaceae</taxon>
        <taxon>Pseudomonas</taxon>
        <taxon>Pseudomonas syringae</taxon>
    </lineage>
</organism>
<gene>
    <name evidence="1" type="ORF">PSYPI_35075</name>
</gene>
<dbReference type="Proteomes" id="UP000004986">
    <property type="component" value="Unassembled WGS sequence"/>
</dbReference>
<proteinExistence type="predicted"/>
<feature type="non-terminal residue" evidence="1">
    <location>
        <position position="24"/>
    </location>
</feature>